<dbReference type="RefSeq" id="WP_013383497.1">
    <property type="nucleotide sequence ID" value="NC_017384.1"/>
</dbReference>
<evidence type="ECO:0000256" key="1">
    <source>
        <dbReference type="SAM" id="Phobius"/>
    </source>
</evidence>
<feature type="transmembrane region" description="Helical" evidence="1">
    <location>
        <begin position="67"/>
        <end position="90"/>
    </location>
</feature>
<gene>
    <name evidence="2" type="ordered locus">KVU_0231</name>
</gene>
<dbReference type="HOGENOM" id="CLU_175490_0_0_5"/>
<organism evidence="2 3">
    <name type="scientific">Ketogulonicigenium vulgare (strain WSH-001)</name>
    <dbReference type="NCBI Taxonomy" id="759362"/>
    <lineage>
        <taxon>Bacteria</taxon>
        <taxon>Pseudomonadati</taxon>
        <taxon>Pseudomonadota</taxon>
        <taxon>Alphaproteobacteria</taxon>
        <taxon>Rhodobacterales</taxon>
        <taxon>Roseobacteraceae</taxon>
        <taxon>Ketogulonicigenium</taxon>
    </lineage>
</organism>
<dbReference type="Proteomes" id="UP000000692">
    <property type="component" value="Chromosome"/>
</dbReference>
<accession>F9Y914</accession>
<protein>
    <submittedName>
        <fullName evidence="2">Uncharacterized protein</fullName>
    </submittedName>
</protein>
<dbReference type="PATRIC" id="fig|759362.5.peg.244"/>
<feature type="transmembrane region" description="Helical" evidence="1">
    <location>
        <begin position="36"/>
        <end position="55"/>
    </location>
</feature>
<sequence>MSWPLRALAGPTLWAAAFAVIYAVHGAACAQGWEARPALIGLWLIALALGVVLVLRAPPGGALPDMLVRAGAWIGVASVLLTLFPVLGLTTCTDIPLTLP</sequence>
<dbReference type="KEGG" id="kvl:KVU_0231"/>
<keyword evidence="3" id="KW-1185">Reference proteome</keyword>
<dbReference type="EMBL" id="CP002018">
    <property type="protein sequence ID" value="AEM40070.1"/>
    <property type="molecule type" value="Genomic_DNA"/>
</dbReference>
<evidence type="ECO:0000313" key="3">
    <source>
        <dbReference type="Proteomes" id="UP000000692"/>
    </source>
</evidence>
<dbReference type="eggNOG" id="ENOG50314B2">
    <property type="taxonomic scope" value="Bacteria"/>
</dbReference>
<name>F9Y914_KETVW</name>
<keyword evidence="1" id="KW-0812">Transmembrane</keyword>
<reference evidence="2 3" key="1">
    <citation type="journal article" date="2011" name="J. Bacteriol.">
        <title>Complete genome sequence of the industrial strain Ketogulonicigenium vulgare WSH-001.</title>
        <authorList>
            <person name="Liu L."/>
            <person name="Li Y."/>
            <person name="Zhang J."/>
            <person name="Zhou Z."/>
            <person name="Liu J."/>
            <person name="Li X."/>
            <person name="Zhou J."/>
            <person name="Du G."/>
            <person name="Wang L."/>
            <person name="Chen J."/>
        </authorList>
    </citation>
    <scope>NUCLEOTIDE SEQUENCE [LARGE SCALE GENOMIC DNA]</scope>
    <source>
        <strain evidence="2 3">WSH-001</strain>
    </source>
</reference>
<dbReference type="OrthoDB" id="7433399at2"/>
<dbReference type="AlphaFoldDB" id="F9Y914"/>
<evidence type="ECO:0000313" key="2">
    <source>
        <dbReference type="EMBL" id="AEM40070.1"/>
    </source>
</evidence>
<keyword evidence="1" id="KW-0472">Membrane</keyword>
<keyword evidence="1" id="KW-1133">Transmembrane helix</keyword>
<proteinExistence type="predicted"/>